<dbReference type="Proteomes" id="UP000006882">
    <property type="component" value="Chromosome G1"/>
</dbReference>
<name>A0A251QW35_PRUPE</name>
<protein>
    <recommendedName>
        <fullName evidence="1">Endoplasmic reticulum vesicle transporter N-terminal domain-containing protein</fullName>
    </recommendedName>
</protein>
<evidence type="ECO:0000313" key="3">
    <source>
        <dbReference type="Proteomes" id="UP000006882"/>
    </source>
</evidence>
<reference evidence="2 3" key="1">
    <citation type="journal article" date="2013" name="Nat. Genet.">
        <title>The high-quality draft genome of peach (Prunus persica) identifies unique patterns of genetic diversity, domestication and genome evolution.</title>
        <authorList>
            <consortium name="International Peach Genome Initiative"/>
            <person name="Verde I."/>
            <person name="Abbott A.G."/>
            <person name="Scalabrin S."/>
            <person name="Jung S."/>
            <person name="Shu S."/>
            <person name="Marroni F."/>
            <person name="Zhebentyayeva T."/>
            <person name="Dettori M.T."/>
            <person name="Grimwood J."/>
            <person name="Cattonaro F."/>
            <person name="Zuccolo A."/>
            <person name="Rossini L."/>
            <person name="Jenkins J."/>
            <person name="Vendramin E."/>
            <person name="Meisel L.A."/>
            <person name="Decroocq V."/>
            <person name="Sosinski B."/>
            <person name="Prochnik S."/>
            <person name="Mitros T."/>
            <person name="Policriti A."/>
            <person name="Cipriani G."/>
            <person name="Dondini L."/>
            <person name="Ficklin S."/>
            <person name="Goodstein D.M."/>
            <person name="Xuan P."/>
            <person name="Del Fabbro C."/>
            <person name="Aramini V."/>
            <person name="Copetti D."/>
            <person name="Gonzalez S."/>
            <person name="Horner D.S."/>
            <person name="Falchi R."/>
            <person name="Lucas S."/>
            <person name="Mica E."/>
            <person name="Maldonado J."/>
            <person name="Lazzari B."/>
            <person name="Bielenberg D."/>
            <person name="Pirona R."/>
            <person name="Miculan M."/>
            <person name="Barakat A."/>
            <person name="Testolin R."/>
            <person name="Stella A."/>
            <person name="Tartarini S."/>
            <person name="Tonutti P."/>
            <person name="Arus P."/>
            <person name="Orellana A."/>
            <person name="Wells C."/>
            <person name="Main D."/>
            <person name="Vizzotto G."/>
            <person name="Silva H."/>
            <person name="Salamini F."/>
            <person name="Schmutz J."/>
            <person name="Morgante M."/>
            <person name="Rokhsar D.S."/>
        </authorList>
    </citation>
    <scope>NUCLEOTIDE SEQUENCE [LARGE SCALE GENOMIC DNA]</scope>
    <source>
        <strain evidence="3">cv. Nemared</strain>
    </source>
</reference>
<sequence>MENMMSKLRNLDAYPKINEDFYNRTLSGGVITLASRIDSLSYFVEIEMQSGVDTSQDLISAYEISPIHHSDIRRHFRSICALLRFRRFFCLEASASLKMKRRRLDV</sequence>
<evidence type="ECO:0000259" key="1">
    <source>
        <dbReference type="Pfam" id="PF13850"/>
    </source>
</evidence>
<dbReference type="OrthoDB" id="695710at2759"/>
<dbReference type="Pfam" id="PF13850">
    <property type="entry name" value="ERGIC_N"/>
    <property type="match status" value="1"/>
</dbReference>
<dbReference type="AlphaFoldDB" id="A0A251QW35"/>
<gene>
    <name evidence="2" type="ORF">PRUPE_1G119300</name>
</gene>
<feature type="domain" description="Endoplasmic reticulum vesicle transporter N-terminal" evidence="1">
    <location>
        <begin position="8"/>
        <end position="37"/>
    </location>
</feature>
<dbReference type="EMBL" id="CM007651">
    <property type="protein sequence ID" value="ONI28052.1"/>
    <property type="molecule type" value="Genomic_DNA"/>
</dbReference>
<accession>A0A251QW35</accession>
<dbReference type="InterPro" id="IPR039542">
    <property type="entry name" value="Erv_N"/>
</dbReference>
<keyword evidence="3" id="KW-1185">Reference proteome</keyword>
<organism evidence="2 3">
    <name type="scientific">Prunus persica</name>
    <name type="common">Peach</name>
    <name type="synonym">Amygdalus persica</name>
    <dbReference type="NCBI Taxonomy" id="3760"/>
    <lineage>
        <taxon>Eukaryota</taxon>
        <taxon>Viridiplantae</taxon>
        <taxon>Streptophyta</taxon>
        <taxon>Embryophyta</taxon>
        <taxon>Tracheophyta</taxon>
        <taxon>Spermatophyta</taxon>
        <taxon>Magnoliopsida</taxon>
        <taxon>eudicotyledons</taxon>
        <taxon>Gunneridae</taxon>
        <taxon>Pentapetalae</taxon>
        <taxon>rosids</taxon>
        <taxon>fabids</taxon>
        <taxon>Rosales</taxon>
        <taxon>Rosaceae</taxon>
        <taxon>Amygdaloideae</taxon>
        <taxon>Amygdaleae</taxon>
        <taxon>Prunus</taxon>
    </lineage>
</organism>
<dbReference type="STRING" id="3760.A0A251QW35"/>
<dbReference type="Gramene" id="ONI28052">
    <property type="protein sequence ID" value="ONI28052"/>
    <property type="gene ID" value="PRUPE_1G119300"/>
</dbReference>
<proteinExistence type="predicted"/>
<evidence type="ECO:0000313" key="2">
    <source>
        <dbReference type="EMBL" id="ONI28052.1"/>
    </source>
</evidence>